<gene>
    <name evidence="1" type="ORF">FYK34_11985</name>
</gene>
<organism evidence="1 2">
    <name type="scientific">Chromobacterium paludis</name>
    <dbReference type="NCBI Taxonomy" id="2605945"/>
    <lineage>
        <taxon>Bacteria</taxon>
        <taxon>Pseudomonadati</taxon>
        <taxon>Pseudomonadota</taxon>
        <taxon>Betaproteobacteria</taxon>
        <taxon>Neisseriales</taxon>
        <taxon>Chromobacteriaceae</taxon>
        <taxon>Chromobacterium</taxon>
    </lineage>
</organism>
<dbReference type="AlphaFoldDB" id="A0A5C1DHV3"/>
<dbReference type="KEGG" id="chrm:FYK34_11985"/>
<accession>A0A5C1DHV3</accession>
<evidence type="ECO:0000313" key="2">
    <source>
        <dbReference type="Proteomes" id="UP000322079"/>
    </source>
</evidence>
<evidence type="ECO:0008006" key="3">
    <source>
        <dbReference type="Google" id="ProtNLM"/>
    </source>
</evidence>
<dbReference type="EMBL" id="CP043473">
    <property type="protein sequence ID" value="QEL56232.1"/>
    <property type="molecule type" value="Genomic_DNA"/>
</dbReference>
<keyword evidence="2" id="KW-1185">Reference proteome</keyword>
<dbReference type="RefSeq" id="WP_149296774.1">
    <property type="nucleotide sequence ID" value="NZ_CP043473.1"/>
</dbReference>
<proteinExistence type="predicted"/>
<reference evidence="1 2" key="1">
    <citation type="submission" date="2019-08" db="EMBL/GenBank/DDBJ databases">
        <title>Chromobacterium paludis, a novel bacterium isolated from a Maryland marsh pond.</title>
        <authorList>
            <person name="Blackburn M.B."/>
            <person name="Gundersen-Rindal D.E."/>
        </authorList>
    </citation>
    <scope>NUCLEOTIDE SEQUENCE [LARGE SCALE GENOMIC DNA]</scope>
    <source>
        <strain evidence="2">IIBBL 257-1</strain>
    </source>
</reference>
<name>A0A5C1DHV3_9NEIS</name>
<sequence length="177" mass="19760">MSAATPLLVDGLPALDTVSFDARLPFLAQPLQGDYPPRQQRETRLALRVLAAPPQTPEDSNPVLLRLEAKLDLALEVSLLERHPDRPAVEPCRLGLNAVAWRDGQAWQPGQRLLLLLHPNPDSALSLCLYGIVASSQPAGGGQHLLTADIHQSFDEDTHLLWEKWVFRRHRRAILER</sequence>
<dbReference type="Proteomes" id="UP000322079">
    <property type="component" value="Chromosome"/>
</dbReference>
<evidence type="ECO:0000313" key="1">
    <source>
        <dbReference type="EMBL" id="QEL56232.1"/>
    </source>
</evidence>
<protein>
    <recommendedName>
        <fullName evidence="3">PilZ domain-containing protein</fullName>
    </recommendedName>
</protein>